<reference evidence="3 4" key="1">
    <citation type="submission" date="2020-08" db="EMBL/GenBank/DDBJ databases">
        <title>Genomic Encyclopedia of Type Strains, Phase IV (KMG-V): Genome sequencing to study the core and pangenomes of soil and plant-associated prokaryotes.</title>
        <authorList>
            <person name="Whitman W."/>
        </authorList>
    </citation>
    <scope>NUCLEOTIDE SEQUENCE [LARGE SCALE GENOMIC DNA]</scope>
    <source>
        <strain evidence="3 4">34/80</strain>
    </source>
</reference>
<feature type="region of interest" description="Disordered" evidence="2">
    <location>
        <begin position="67"/>
        <end position="91"/>
    </location>
</feature>
<evidence type="ECO:0000256" key="2">
    <source>
        <dbReference type="SAM" id="MobiDB-lite"/>
    </source>
</evidence>
<dbReference type="Gene3D" id="3.30.1150.10">
    <property type="match status" value="1"/>
</dbReference>
<keyword evidence="1" id="KW-0175">Coiled coil</keyword>
<dbReference type="EMBL" id="JACIFZ010000001">
    <property type="protein sequence ID" value="MBB4219527.1"/>
    <property type="molecule type" value="Genomic_DNA"/>
</dbReference>
<dbReference type="RefSeq" id="WP_184634750.1">
    <property type="nucleotide sequence ID" value="NZ_JACIFZ010000001.1"/>
</dbReference>
<dbReference type="Proteomes" id="UP000524450">
    <property type="component" value="Unassembled WGS sequence"/>
</dbReference>
<organism evidence="3 4">
    <name type="scientific">Variovorax guangxiensis</name>
    <dbReference type="NCBI Taxonomy" id="1775474"/>
    <lineage>
        <taxon>Bacteria</taxon>
        <taxon>Pseudomonadati</taxon>
        <taxon>Pseudomonadota</taxon>
        <taxon>Betaproteobacteria</taxon>
        <taxon>Burkholderiales</taxon>
        <taxon>Comamonadaceae</taxon>
        <taxon>Variovorax</taxon>
    </lineage>
</organism>
<name>A0A840FK09_9BURK</name>
<comment type="caution">
    <text evidence="3">The sequence shown here is derived from an EMBL/GenBank/DDBJ whole genome shotgun (WGS) entry which is preliminary data.</text>
</comment>
<evidence type="ECO:0000256" key="1">
    <source>
        <dbReference type="SAM" id="Coils"/>
    </source>
</evidence>
<protein>
    <submittedName>
        <fullName evidence="3">Protein TonB</fullName>
    </submittedName>
</protein>
<dbReference type="SUPFAM" id="SSF74653">
    <property type="entry name" value="TolA/TonB C-terminal domain"/>
    <property type="match status" value="1"/>
</dbReference>
<feature type="coiled-coil region" evidence="1">
    <location>
        <begin position="137"/>
        <end position="164"/>
    </location>
</feature>
<accession>A0A840FK09</accession>
<evidence type="ECO:0000313" key="3">
    <source>
        <dbReference type="EMBL" id="MBB4219527.1"/>
    </source>
</evidence>
<dbReference type="AlphaFoldDB" id="A0A840FK09"/>
<evidence type="ECO:0000313" key="4">
    <source>
        <dbReference type="Proteomes" id="UP000524450"/>
    </source>
</evidence>
<sequence length="284" mass="31291">MNFKDLSTLQIALGVSVVVHAALLTVRFVDPESFNKVFSDTPLEVILVNTKTNDRPDPAARLRAQTSLAGGGDLDKGRATSPLPPSSFTTVGDSFEDAQRKVDAMQAEQMQMLTQLKRDLAAMPAPDPRNAGDPAEAKAQEEKRRQMINLLAEIERRVNEENARPKKRYLSPFTREAAFATYVDSLRRRVEAQGTANFPTLAGKKLYGELTMTITVNFDGRLLSTVIDESSGQAVLDKRAQAIVASVGNFGTFTDAMRKEHADQIVIRPHFRFSHDGSVELSSQ</sequence>
<proteinExistence type="predicted"/>
<gene>
    <name evidence="3" type="ORF">GGD71_000274</name>
</gene>